<reference evidence="9" key="10">
    <citation type="journal article" date="2010" name="Cell">
        <title>A tissue-specific atlas of mouse protein phosphorylation and expression.</title>
        <authorList>
            <person name="Huttlin E.L."/>
            <person name="Jedrychowski M.P."/>
            <person name="Elias J.E."/>
            <person name="Goswami T."/>
            <person name="Rad R."/>
            <person name="Beausoleil S.A."/>
            <person name="Villen J."/>
            <person name="Haas W."/>
            <person name="Sowa M.E."/>
            <person name="Gygi S.P."/>
        </authorList>
    </citation>
    <scope>IDENTIFICATION BY MASS SPECTROMETRY [LARGE SCALE ANALYSIS]</scope>
</reference>
<reference evidence="4" key="11">
    <citation type="journal article" date="2011" name="PLoS Biol.">
        <title>Modernizing reference genome assemblies.</title>
        <authorList>
            <person name="Church D.M."/>
            <person name="Schneider V.A."/>
            <person name="Graves T."/>
            <person name="Auger K."/>
            <person name="Cunningham F."/>
            <person name="Bouk N."/>
            <person name="Chen H.C."/>
            <person name="Agarwala R."/>
            <person name="McLaren W.M."/>
            <person name="Ritchie G.R."/>
            <person name="Albracht D."/>
            <person name="Kremitzki M."/>
            <person name="Rock S."/>
            <person name="Kotkiewicz H."/>
            <person name="Kremitzki C."/>
            <person name="Wollam A."/>
            <person name="Trani L."/>
            <person name="Fulton L."/>
            <person name="Fulton R."/>
            <person name="Matthews L."/>
            <person name="Whitehead S."/>
            <person name="Chow W."/>
            <person name="Torrance J."/>
            <person name="Dunn M."/>
            <person name="Harden G."/>
            <person name="Threadgold G."/>
            <person name="Wood J."/>
            <person name="Collins J."/>
            <person name="Heath P."/>
            <person name="Griffiths G."/>
            <person name="Pelan S."/>
            <person name="Grafham D."/>
            <person name="Eichler E.E."/>
            <person name="Weinstock G."/>
            <person name="Mardis E.R."/>
            <person name="Wilson R.K."/>
            <person name="Howe K."/>
            <person name="Flicek P."/>
            <person name="Hubbard T."/>
        </authorList>
    </citation>
    <scope>NUCLEOTIDE SEQUENCE [LARGE SCALE GENOMIC DNA]</scope>
    <source>
        <strain evidence="4">C57BL/6J</strain>
    </source>
</reference>
<dbReference type="ExpressionAtlas" id="Q3UB58">
    <property type="expression patterns" value="baseline and differential"/>
</dbReference>
<dbReference type="BioGRID-ORCS" id="12517">
    <property type="hits" value="2 hits in 77 CRISPR screens"/>
</dbReference>
<dbReference type="Ensembl" id="ENSMUST00000098104.10">
    <property type="protein sequence ID" value="ENSMUSP00000095708.4"/>
    <property type="gene ID" value="ENSMUSG00000028459.12"/>
</dbReference>
<name>Q3UB58_MOUSE</name>
<reference evidence="3" key="2">
    <citation type="journal article" date="2000" name="Genome Res.">
        <title>Normalization and subtraction of cap-trapper-selected cDNAs to prepare full-length cDNA libraries for rapid discovery of new genes.</title>
        <authorList>
            <person name="Carninci P."/>
            <person name="Shibata Y."/>
            <person name="Hayatsu N."/>
            <person name="Sugahara Y."/>
            <person name="Shibata K."/>
            <person name="Itoh M."/>
            <person name="Konno H."/>
            <person name="Okazaki Y."/>
            <person name="Muramatsu M."/>
            <person name="Hayashizaki Y."/>
        </authorList>
    </citation>
    <scope>NUCLEOTIDE SEQUENCE</scope>
    <source>
        <strain evidence="3">C57BL/6J</strain>
        <tissue evidence="3">Bone marrow</tissue>
    </source>
</reference>
<dbReference type="InterPro" id="IPR039689">
    <property type="entry name" value="CD72"/>
</dbReference>
<dbReference type="GO" id="GO:0005886">
    <property type="term" value="C:plasma membrane"/>
    <property type="evidence" value="ECO:0007669"/>
    <property type="project" value="InterPro"/>
</dbReference>
<dbReference type="CTD" id="971"/>
<dbReference type="GeneID" id="12517"/>
<organism evidence="3">
    <name type="scientific">Mus musculus</name>
    <name type="common">Mouse</name>
    <dbReference type="NCBI Taxonomy" id="10090"/>
    <lineage>
        <taxon>Eukaryota</taxon>
        <taxon>Metazoa</taxon>
        <taxon>Chordata</taxon>
        <taxon>Craniata</taxon>
        <taxon>Vertebrata</taxon>
        <taxon>Euteleostomi</taxon>
        <taxon>Mammalia</taxon>
        <taxon>Eutheria</taxon>
        <taxon>Euarchontoglires</taxon>
        <taxon>Glires</taxon>
        <taxon>Rodentia</taxon>
        <taxon>Myomorpha</taxon>
        <taxon>Muroidea</taxon>
        <taxon>Muridae</taxon>
        <taxon>Murinae</taxon>
        <taxon>Mus</taxon>
        <taxon>Mus</taxon>
    </lineage>
</organism>
<sequence length="300" mass="34609">MADAITYADLRFVKVPLKNSASNHLGQDCEAYEDGELTYENVQVSPVPGGPPGLASPALADKADLQVSRQFQEGTRIWEATNSSLQQQLREKISQLGQKEVELQKARKELISSQDTLQEKQRTHEDAEQQLQACQAERAKTKENLKTEEERRRDLDQRLTSTRETLRRFFSDSSDTCCPCGWIPYQERCFYISHTLGSLEESQKYCTSLSSKLAAFDEPSKYYYEVSLPSGLEELLDRSKSYWIQMSKKWRQDSDSQSRHCVRIKTYYQKWERTISKCAELHPCICESEAFRFPDGINLN</sequence>
<dbReference type="VEuPathDB" id="HostDB:ENSMUSG00000028459"/>
<dbReference type="Proteomes" id="UP000000589">
    <property type="component" value="Chromosome 4"/>
</dbReference>
<dbReference type="InterPro" id="IPR001304">
    <property type="entry name" value="C-type_lectin-like"/>
</dbReference>
<reference evidence="3" key="5">
    <citation type="journal article" date="2002" name="Nature">
        <title>Analysis of the mouse transcriptome based on functional annotation of 60,770 full-length cDNAs.</title>
        <authorList>
            <consortium name="The FANTOM Consortium and the RIKEN Genome Exploration Research Group Phase I and II Team"/>
        </authorList>
    </citation>
    <scope>NUCLEOTIDE SEQUENCE</scope>
    <source>
        <strain evidence="3">C57BL/6J</strain>
        <tissue evidence="3">Bone marrow</tissue>
    </source>
</reference>
<dbReference type="AlphaFoldDB" id="Q3UB58"/>
<evidence type="ECO:0007829" key="7">
    <source>
        <dbReference type="PeptideAtlas" id="Q3UB58"/>
    </source>
</evidence>
<dbReference type="SMR" id="Q3UB58"/>
<evidence type="ECO:0000256" key="1">
    <source>
        <dbReference type="SAM" id="Coils"/>
    </source>
</evidence>
<evidence type="ECO:0000313" key="4">
    <source>
        <dbReference type="Ensembl" id="ENSMUSP00000095708.4"/>
    </source>
</evidence>
<reference evidence="4 6" key="9">
    <citation type="journal article" date="2009" name="PLoS Biol.">
        <title>Lineage-specific biology revealed by a finished genome assembly of the mouse.</title>
        <authorList>
            <consortium name="Mouse Genome Sequencing Consortium"/>
            <person name="Church D.M."/>
            <person name="Goodstadt L."/>
            <person name="Hillier L.W."/>
            <person name="Zody M.C."/>
            <person name="Goldstein S."/>
            <person name="She X."/>
            <person name="Bult C.J."/>
            <person name="Agarwala R."/>
            <person name="Cherry J.L."/>
            <person name="DiCuccio M."/>
            <person name="Hlavina W."/>
            <person name="Kapustin Y."/>
            <person name="Meric P."/>
            <person name="Maglott D."/>
            <person name="Birtle Z."/>
            <person name="Marques A.C."/>
            <person name="Graves T."/>
            <person name="Zhou S."/>
            <person name="Teague B."/>
            <person name="Potamousis K."/>
            <person name="Churas C."/>
            <person name="Place M."/>
            <person name="Herschleb J."/>
            <person name="Runnheim R."/>
            <person name="Forrest D."/>
            <person name="Amos-Landgraf J."/>
            <person name="Schwartz D.C."/>
            <person name="Cheng Z."/>
            <person name="Lindblad-Toh K."/>
            <person name="Eichler E.E."/>
            <person name="Ponting C.P."/>
        </authorList>
    </citation>
    <scope>NUCLEOTIDE SEQUENCE [LARGE SCALE GENOMIC DNA]</scope>
    <source>
        <strain evidence="4 6">C57BL/6J</strain>
    </source>
</reference>
<reference evidence="3" key="3">
    <citation type="journal article" date="2000" name="Genome Res.">
        <title>RIKEN integrated sequence analysis (RISA) system--384-format sequencing pipeline with 384 multicapillary sequencer.</title>
        <authorList>
            <person name="Shibata K."/>
            <person name="Itoh M."/>
            <person name="Aizawa K."/>
            <person name="Nagaoka S."/>
            <person name="Sasaki N."/>
            <person name="Carninci P."/>
            <person name="Konno H."/>
            <person name="Akiyama J."/>
            <person name="Nishi K."/>
            <person name="Kitsunai T."/>
            <person name="Tashiro H."/>
            <person name="Itoh M."/>
            <person name="Sumi N."/>
            <person name="Ishii Y."/>
            <person name="Nakamura S."/>
            <person name="Hazama M."/>
            <person name="Nishine T."/>
            <person name="Harada A."/>
            <person name="Yamamoto R."/>
            <person name="Matsumoto H."/>
            <person name="Sakaguchi S."/>
            <person name="Ikegami T."/>
            <person name="Kashiwagi K."/>
            <person name="Fujiwake S."/>
            <person name="Inoue K."/>
            <person name="Togawa Y."/>
            <person name="Izawa M."/>
            <person name="Ohara E."/>
            <person name="Watahiki M."/>
            <person name="Yoneda Y."/>
            <person name="Ishikawa T."/>
            <person name="Ozawa K."/>
            <person name="Tanaka T."/>
            <person name="Matsuura S."/>
            <person name="Kawai J."/>
            <person name="Okazaki Y."/>
            <person name="Muramatsu M."/>
            <person name="Inoue Y."/>
            <person name="Kira A."/>
            <person name="Hayashizaki Y."/>
        </authorList>
    </citation>
    <scope>NUCLEOTIDE SEQUENCE</scope>
    <source>
        <strain evidence="3">C57BL/6J</strain>
        <tissue evidence="3">Bone marrow</tissue>
    </source>
</reference>
<evidence type="ECO:0007829" key="8">
    <source>
        <dbReference type="ProteomicsDB" id="Q3UB58"/>
    </source>
</evidence>
<protein>
    <submittedName>
        <fullName evidence="4">CD72 antigen</fullName>
    </submittedName>
</protein>
<dbReference type="ProteomicsDB" id="339194"/>
<feature type="coiled-coil region" evidence="1">
    <location>
        <begin position="86"/>
        <end position="165"/>
    </location>
</feature>
<dbReference type="OrthoDB" id="8953283at2759"/>
<evidence type="ECO:0007829" key="9">
    <source>
        <dbReference type="PubMed" id="21183079"/>
    </source>
</evidence>
<reference evidence="3" key="6">
    <citation type="submission" date="2004-03" db="EMBL/GenBank/DDBJ databases">
        <authorList>
            <person name="Arakawa T."/>
            <person name="Carninci P."/>
            <person name="Fukuda S."/>
            <person name="Hashizume W."/>
            <person name="Hayashida K."/>
            <person name="Hori F."/>
            <person name="Iida J."/>
            <person name="Imamura K."/>
            <person name="Imotani K."/>
            <person name="Itoh M."/>
            <person name="Kanagawa S."/>
            <person name="Kawai J."/>
            <person name="Kojima M."/>
            <person name="Konno H."/>
            <person name="Murata M."/>
            <person name="Nakamura M."/>
            <person name="Ninomiya N."/>
            <person name="Nishiyori H."/>
            <person name="Nomura K."/>
            <person name="Ohno M."/>
            <person name="Sakazume N."/>
            <person name="Sano H."/>
            <person name="Sasaki D."/>
            <person name="Shibata K."/>
            <person name="Shiraki T."/>
            <person name="Tagami M."/>
            <person name="Tagami Y."/>
            <person name="Waki K."/>
            <person name="Watahiki A."/>
            <person name="Muramatsu M."/>
            <person name="Hayashizaki Y."/>
        </authorList>
    </citation>
    <scope>NUCLEOTIDE SEQUENCE</scope>
    <source>
        <strain evidence="3">C57BL/6J</strain>
        <tissue evidence="3">Bone marrow</tissue>
    </source>
</reference>
<evidence type="ECO:0000259" key="2">
    <source>
        <dbReference type="SMART" id="SM00034"/>
    </source>
</evidence>
<dbReference type="DNASU" id="12517"/>
<dbReference type="Antibodypedia" id="3742">
    <property type="antibodies" value="624 antibodies from 38 providers"/>
</dbReference>
<gene>
    <name evidence="4 5" type="primary">Cd72</name>
</gene>
<keyword evidence="1" id="KW-0175">Coiled coil</keyword>
<reference evidence="3" key="7">
    <citation type="journal article" date="2005" name="Science">
        <title>The Transcriptional Landscape of the Mammalian Genome.</title>
        <authorList>
            <consortium name="The FANTOM Consortium"/>
            <consortium name="Riken Genome Exploration Research Group and Genome Science Group (Genome Network Project Core Group)"/>
        </authorList>
    </citation>
    <scope>NUCLEOTIDE SEQUENCE</scope>
    <source>
        <strain evidence="3">C57BL/6J</strain>
        <tissue evidence="3">Bone marrow</tissue>
    </source>
</reference>
<dbReference type="UCSC" id="uc008spv.2">
    <property type="organism name" value="mouse"/>
</dbReference>
<evidence type="ECO:0000313" key="3">
    <source>
        <dbReference type="EMBL" id="BAE30106.1"/>
    </source>
</evidence>
<evidence type="ECO:0000313" key="5">
    <source>
        <dbReference type="MGI" id="MGI:88345"/>
    </source>
</evidence>
<dbReference type="MGI" id="MGI:88345">
    <property type="gene designation" value="Cd72"/>
</dbReference>
<dbReference type="SUPFAM" id="SSF56436">
    <property type="entry name" value="C-type lectin-like"/>
    <property type="match status" value="1"/>
</dbReference>
<dbReference type="RefSeq" id="NP_001103792.1">
    <property type="nucleotide sequence ID" value="NM_001110322.2"/>
</dbReference>
<dbReference type="Bgee" id="ENSMUSG00000028459">
    <property type="expression patterns" value="Expressed in peripheral lymph node and 125 other cell types or tissues"/>
</dbReference>
<keyword evidence="6" id="KW-1185">Reference proteome</keyword>
<feature type="domain" description="C-type lectin" evidence="2">
    <location>
        <begin position="178"/>
        <end position="287"/>
    </location>
</feature>
<dbReference type="InterPro" id="IPR016187">
    <property type="entry name" value="CTDL_fold"/>
</dbReference>
<dbReference type="GeneTree" id="ENSGT00390000003668"/>
<proteinExistence type="evidence at protein level"/>
<dbReference type="PANTHER" id="PTHR15028:SF6">
    <property type="entry name" value="B-CELL DIFFERENTIATION ANTIGEN CD72"/>
    <property type="match status" value="1"/>
</dbReference>
<reference evidence="3" key="4">
    <citation type="journal article" date="2001" name="Nature">
        <title>Functional annotation of a full-length mouse cDNA collection.</title>
        <authorList>
            <consortium name="The RIKEN Genome Exploration Research Group Phase II Team and the FANTOM Consortium"/>
        </authorList>
    </citation>
    <scope>NUCLEOTIDE SEQUENCE</scope>
    <source>
        <strain evidence="3">C57BL/6J</strain>
        <tissue evidence="3">Bone marrow</tissue>
    </source>
</reference>
<reference evidence="4" key="12">
    <citation type="submission" date="2025-05" db="UniProtKB">
        <authorList>
            <consortium name="Ensembl"/>
        </authorList>
    </citation>
    <scope>IDENTIFICATION</scope>
    <source>
        <strain evidence="4">C57BL/6J</strain>
    </source>
</reference>
<dbReference type="InterPro" id="IPR016186">
    <property type="entry name" value="C-type_lectin-like/link_sf"/>
</dbReference>
<reference evidence="3" key="8">
    <citation type="journal article" date="2005" name="Science">
        <title>Antisense Transcription in the Mammalian Transcriptome.</title>
        <authorList>
            <consortium name="RIKEN Genome Exploration Research Group and Genome Science Group (Genome Network Project Core Group) and the FANTOM Consortium"/>
        </authorList>
    </citation>
    <scope>NUCLEOTIDE SEQUENCE</scope>
    <source>
        <strain evidence="3">C57BL/6J</strain>
        <tissue evidence="3">Bone marrow</tissue>
    </source>
</reference>
<dbReference type="Gene3D" id="3.10.100.10">
    <property type="entry name" value="Mannose-Binding Protein A, subunit A"/>
    <property type="match status" value="1"/>
</dbReference>
<dbReference type="EMBL" id="AK151094">
    <property type="protein sequence ID" value="BAE30106.1"/>
    <property type="molecule type" value="mRNA"/>
</dbReference>
<reference evidence="3" key="1">
    <citation type="journal article" date="1999" name="Methods Enzymol.">
        <title>High-efficiency full-length cDNA cloning.</title>
        <authorList>
            <person name="Carninci P."/>
            <person name="Hayashizaki Y."/>
        </authorList>
    </citation>
    <scope>NUCLEOTIDE SEQUENCE</scope>
    <source>
        <strain evidence="3">C57BL/6J</strain>
        <tissue evidence="3">Bone marrow</tissue>
    </source>
</reference>
<dbReference type="PANTHER" id="PTHR15028">
    <property type="entry name" value="CD72-RELATED"/>
    <property type="match status" value="1"/>
</dbReference>
<keyword evidence="7 8" id="KW-1267">Proteomics identification</keyword>
<accession>Q3UB58</accession>
<dbReference type="AGR" id="MGI:88345"/>
<evidence type="ECO:0000313" key="6">
    <source>
        <dbReference type="Proteomes" id="UP000000589"/>
    </source>
</evidence>
<dbReference type="SMART" id="SM00034">
    <property type="entry name" value="CLECT"/>
    <property type="match status" value="1"/>
</dbReference>
<dbReference type="GO" id="GO:0004888">
    <property type="term" value="F:transmembrane signaling receptor activity"/>
    <property type="evidence" value="ECO:0007669"/>
    <property type="project" value="InterPro"/>
</dbReference>